<reference evidence="1" key="1">
    <citation type="submission" date="2006-05" db="EMBL/GenBank/DDBJ databases">
        <title>Annotation of the draft genome assembly of Desulfuromonas acetoxidans DSM 684.</title>
        <authorList>
            <consortium name="US DOE Joint Genome Institute (JGI-ORNL)"/>
            <person name="Larimer F."/>
            <person name="Land M."/>
            <person name="Hauser L."/>
        </authorList>
    </citation>
    <scope>NUCLEOTIDE SEQUENCE [LARGE SCALE GENOMIC DNA]</scope>
    <source>
        <strain evidence="1">DSM 684</strain>
    </source>
</reference>
<accession>Q1K1C1</accession>
<keyword evidence="2" id="KW-1185">Reference proteome</keyword>
<protein>
    <submittedName>
        <fullName evidence="1">Uncharacterized protein</fullName>
    </submittedName>
</protein>
<dbReference type="Proteomes" id="UP000005695">
    <property type="component" value="Unassembled WGS sequence"/>
</dbReference>
<gene>
    <name evidence="1" type="ORF">Dace_1931</name>
</gene>
<dbReference type="OrthoDB" id="9937041at2"/>
<sequence length="111" mass="12918">MIIEISNTTLTRLVNYETVTRKSYQEAQNRQWRIMTLDVMQECERLCQRMRHVTQVAAYSLYLYKLQNGLSPRRSIYAEPAISQGLVGLMEELNIPVRMIPDNCEAQMASC</sequence>
<dbReference type="RefSeq" id="WP_005999165.1">
    <property type="nucleotide sequence ID" value="NZ_AAEW02000005.1"/>
</dbReference>
<reference evidence="1" key="2">
    <citation type="submission" date="2006-05" db="EMBL/GenBank/DDBJ databases">
        <title>Sequencing of the draft genome and assembly of Desulfuromonas acetoxidans DSM 684.</title>
        <authorList>
            <consortium name="US DOE Joint Genome Institute (JGI-PGF)"/>
            <person name="Copeland A."/>
            <person name="Lucas S."/>
            <person name="Lapidus A."/>
            <person name="Barry K."/>
            <person name="Detter J.C."/>
            <person name="Glavina del Rio T."/>
            <person name="Hammon N."/>
            <person name="Israni S."/>
            <person name="Dalin E."/>
            <person name="Tice H."/>
            <person name="Bruce D."/>
            <person name="Pitluck S."/>
            <person name="Richardson P."/>
        </authorList>
    </citation>
    <scope>NUCLEOTIDE SEQUENCE [LARGE SCALE GENOMIC DNA]</scope>
    <source>
        <strain evidence="1">DSM 684</strain>
    </source>
</reference>
<dbReference type="EMBL" id="AAEW02000005">
    <property type="protein sequence ID" value="EAT16467.1"/>
    <property type="molecule type" value="Genomic_DNA"/>
</dbReference>
<organism evidence="1 2">
    <name type="scientific">Desulfuromonas acetoxidans (strain DSM 684 / 11070)</name>
    <dbReference type="NCBI Taxonomy" id="281689"/>
    <lineage>
        <taxon>Bacteria</taxon>
        <taxon>Pseudomonadati</taxon>
        <taxon>Thermodesulfobacteriota</taxon>
        <taxon>Desulfuromonadia</taxon>
        <taxon>Desulfuromonadales</taxon>
        <taxon>Desulfuromonadaceae</taxon>
        <taxon>Desulfuromonas</taxon>
    </lineage>
</organism>
<evidence type="ECO:0000313" key="2">
    <source>
        <dbReference type="Proteomes" id="UP000005695"/>
    </source>
</evidence>
<dbReference type="AlphaFoldDB" id="Q1K1C1"/>
<name>Q1K1C1_DESA6</name>
<proteinExistence type="predicted"/>
<comment type="caution">
    <text evidence="1">The sequence shown here is derived from an EMBL/GenBank/DDBJ whole genome shotgun (WGS) entry which is preliminary data.</text>
</comment>
<evidence type="ECO:0000313" key="1">
    <source>
        <dbReference type="EMBL" id="EAT16467.1"/>
    </source>
</evidence>